<dbReference type="HOGENOM" id="CLU_1701142_0_0_9"/>
<protein>
    <submittedName>
        <fullName evidence="2">Uncharacterized protein</fullName>
    </submittedName>
</protein>
<name>D3ANC2_9FIRM</name>
<reference evidence="2 3" key="1">
    <citation type="submission" date="2010-01" db="EMBL/GenBank/DDBJ databases">
        <authorList>
            <person name="Weinstock G."/>
            <person name="Sodergren E."/>
            <person name="Clifton S."/>
            <person name="Fulton L."/>
            <person name="Fulton B."/>
            <person name="Courtney L."/>
            <person name="Fronick C."/>
            <person name="Harrison M."/>
            <person name="Strong C."/>
            <person name="Farmer C."/>
            <person name="Delahaunty K."/>
            <person name="Markovic C."/>
            <person name="Hall O."/>
            <person name="Minx P."/>
            <person name="Tomlinson C."/>
            <person name="Mitreva M."/>
            <person name="Nelson J."/>
            <person name="Hou S."/>
            <person name="Wollam A."/>
            <person name="Pepin K.H."/>
            <person name="Johnson M."/>
            <person name="Bhonagiri V."/>
            <person name="Nash W.E."/>
            <person name="Warren W."/>
            <person name="Chinwalla A."/>
            <person name="Mardis E.R."/>
            <person name="Wilson R.K."/>
        </authorList>
    </citation>
    <scope>NUCLEOTIDE SEQUENCE [LARGE SCALE GENOMIC DNA]</scope>
    <source>
        <strain evidence="2 3">DSM 13479</strain>
    </source>
</reference>
<gene>
    <name evidence="2" type="ORF">CLOSTHATH_05122</name>
</gene>
<dbReference type="AlphaFoldDB" id="D3ANC2"/>
<feature type="coiled-coil region" evidence="1">
    <location>
        <begin position="63"/>
        <end position="122"/>
    </location>
</feature>
<organism evidence="2 3">
    <name type="scientific">Hungatella hathewayi DSM 13479</name>
    <dbReference type="NCBI Taxonomy" id="566550"/>
    <lineage>
        <taxon>Bacteria</taxon>
        <taxon>Bacillati</taxon>
        <taxon>Bacillota</taxon>
        <taxon>Clostridia</taxon>
        <taxon>Lachnospirales</taxon>
        <taxon>Lachnospiraceae</taxon>
        <taxon>Hungatella</taxon>
    </lineage>
</organism>
<keyword evidence="1" id="KW-0175">Coiled coil</keyword>
<evidence type="ECO:0000313" key="3">
    <source>
        <dbReference type="Proteomes" id="UP000004968"/>
    </source>
</evidence>
<dbReference type="RefSeq" id="WP_006775551.1">
    <property type="nucleotide sequence ID" value="NZ_GG667733.1"/>
</dbReference>
<sequence length="145" mass="17395">MIIEFSIPNGNMKVCAEEFFAEAGMAQIRRMFKMLRESGLDDNRRKEILVWLRDQSTEMYQRMEEWSKRYMDCSTRCRELEEQYEQMKSPCYAVYTQDKEALKAARDKVTSAKRRVSASKREYQTAEKMRNRYQKIIDILVEVTT</sequence>
<accession>D3ANC2</accession>
<dbReference type="GeneID" id="93147850"/>
<proteinExistence type="predicted"/>
<comment type="caution">
    <text evidence="2">The sequence shown here is derived from an EMBL/GenBank/DDBJ whole genome shotgun (WGS) entry which is preliminary data.</text>
</comment>
<evidence type="ECO:0000313" key="2">
    <source>
        <dbReference type="EMBL" id="EFC96672.1"/>
    </source>
</evidence>
<dbReference type="EMBL" id="ACIO01000509">
    <property type="protein sequence ID" value="EFC96672.1"/>
    <property type="molecule type" value="Genomic_DNA"/>
</dbReference>
<evidence type="ECO:0000256" key="1">
    <source>
        <dbReference type="SAM" id="Coils"/>
    </source>
</evidence>
<dbReference type="Proteomes" id="UP000004968">
    <property type="component" value="Unassembled WGS sequence"/>
</dbReference>